<dbReference type="SUPFAM" id="SSF89550">
    <property type="entry name" value="PHP domain-like"/>
    <property type="match status" value="1"/>
</dbReference>
<dbReference type="GO" id="GO:0035312">
    <property type="term" value="F:5'-3' DNA exonuclease activity"/>
    <property type="evidence" value="ECO:0007669"/>
    <property type="project" value="TreeGrafter"/>
</dbReference>
<feature type="non-terminal residue" evidence="2">
    <location>
        <position position="305"/>
    </location>
</feature>
<name>A0A1E4THD1_9ASCO</name>
<feature type="domain" description="Polymerase/histidinol phosphatase N-terminal" evidence="1">
    <location>
        <begin position="15"/>
        <end position="82"/>
    </location>
</feature>
<evidence type="ECO:0000259" key="1">
    <source>
        <dbReference type="SMART" id="SM00481"/>
    </source>
</evidence>
<dbReference type="Proteomes" id="UP000095023">
    <property type="component" value="Unassembled WGS sequence"/>
</dbReference>
<reference evidence="3" key="1">
    <citation type="submission" date="2016-02" db="EMBL/GenBank/DDBJ databases">
        <title>Comparative genomics of biotechnologically important yeasts.</title>
        <authorList>
            <consortium name="DOE Joint Genome Institute"/>
            <person name="Riley R."/>
            <person name="Haridas S."/>
            <person name="Wolfe K.H."/>
            <person name="Lopes M.R."/>
            <person name="Hittinger C.T."/>
            <person name="Goker M."/>
            <person name="Salamov A."/>
            <person name="Wisecaver J."/>
            <person name="Long T.M."/>
            <person name="Aerts A.L."/>
            <person name="Barry K."/>
            <person name="Choi C."/>
            <person name="Clum A."/>
            <person name="Coughlan A.Y."/>
            <person name="Deshpande S."/>
            <person name="Douglass A.P."/>
            <person name="Hanson S.J."/>
            <person name="Klenk H.-P."/>
            <person name="Labutti K."/>
            <person name="Lapidus A."/>
            <person name="Lindquist E."/>
            <person name="Lipzen A."/>
            <person name="Meier-Kolthoff J.P."/>
            <person name="Ohm R.A."/>
            <person name="Otillar R.P."/>
            <person name="Pangilinan J."/>
            <person name="Peng Y."/>
            <person name="Rokas A."/>
            <person name="Rosa C.A."/>
            <person name="Scheuner C."/>
            <person name="Sibirny A.A."/>
            <person name="Slot J.C."/>
            <person name="Stielow J.B."/>
            <person name="Sun H."/>
            <person name="Kurtzman C.P."/>
            <person name="Blackwell M."/>
            <person name="Jeffries T.W."/>
            <person name="Grigoriev I.V."/>
        </authorList>
    </citation>
    <scope>NUCLEOTIDE SEQUENCE [LARGE SCALE GENOMIC DNA]</scope>
    <source>
        <strain evidence="3">NRRL Y-17796</strain>
    </source>
</reference>
<dbReference type="PANTHER" id="PTHR42924">
    <property type="entry name" value="EXONUCLEASE"/>
    <property type="match status" value="1"/>
</dbReference>
<dbReference type="AlphaFoldDB" id="A0A1E4THD1"/>
<evidence type="ECO:0000313" key="3">
    <source>
        <dbReference type="Proteomes" id="UP000095023"/>
    </source>
</evidence>
<organism evidence="2 3">
    <name type="scientific">Tortispora caseinolytica NRRL Y-17796</name>
    <dbReference type="NCBI Taxonomy" id="767744"/>
    <lineage>
        <taxon>Eukaryota</taxon>
        <taxon>Fungi</taxon>
        <taxon>Dikarya</taxon>
        <taxon>Ascomycota</taxon>
        <taxon>Saccharomycotina</taxon>
        <taxon>Trigonopsidomycetes</taxon>
        <taxon>Trigonopsidales</taxon>
        <taxon>Trigonopsidaceae</taxon>
        <taxon>Tortispora</taxon>
    </lineage>
</organism>
<feature type="non-terminal residue" evidence="2">
    <location>
        <position position="1"/>
    </location>
</feature>
<dbReference type="Pfam" id="PF02811">
    <property type="entry name" value="PHP"/>
    <property type="match status" value="1"/>
</dbReference>
<evidence type="ECO:0000313" key="2">
    <source>
        <dbReference type="EMBL" id="ODV91143.1"/>
    </source>
</evidence>
<dbReference type="EMBL" id="KV453842">
    <property type="protein sequence ID" value="ODV91143.1"/>
    <property type="molecule type" value="Genomic_DNA"/>
</dbReference>
<dbReference type="InterPro" id="IPR052018">
    <property type="entry name" value="PHP_domain"/>
</dbReference>
<dbReference type="InterPro" id="IPR003141">
    <property type="entry name" value="Pol/His_phosphatase_N"/>
</dbReference>
<keyword evidence="3" id="KW-1185">Reference proteome</keyword>
<dbReference type="SMART" id="SM00481">
    <property type="entry name" value="POLIIIAc"/>
    <property type="match status" value="1"/>
</dbReference>
<dbReference type="Gene3D" id="3.20.20.140">
    <property type="entry name" value="Metal-dependent hydrolases"/>
    <property type="match status" value="1"/>
</dbReference>
<dbReference type="InterPro" id="IPR016195">
    <property type="entry name" value="Pol/histidinol_Pase-like"/>
</dbReference>
<dbReference type="OrthoDB" id="16564at2759"/>
<proteinExistence type="predicted"/>
<dbReference type="InterPro" id="IPR004013">
    <property type="entry name" value="PHP_dom"/>
</dbReference>
<accession>A0A1E4THD1</accession>
<dbReference type="GO" id="GO:0004534">
    <property type="term" value="F:5'-3' RNA exonuclease activity"/>
    <property type="evidence" value="ECO:0007669"/>
    <property type="project" value="TreeGrafter"/>
</dbReference>
<gene>
    <name evidence="2" type="ORF">CANCADRAFT_15987</name>
</gene>
<dbReference type="PANTHER" id="PTHR42924:SF3">
    <property type="entry name" value="POLYMERASE_HISTIDINOL PHOSPHATASE N-TERMINAL DOMAIN-CONTAINING PROTEIN"/>
    <property type="match status" value="1"/>
</dbReference>
<sequence length="305" mass="34921">SAEVWDEHFQYNLLFDSHVHTTVSDGSLSPEQALNWAMAYGFQAIAITDHNDISGGLLAEEISINKSLPILVIPGMEFTCCRIHMNLIGINETIAPSSSWPSDEELQDVIRRTHELGGFVVVNHRAWSLTTEYGYQQPRIRTHPPLEALYEWGVDAFETVHEDVLDLKVLRFSKAHNLPLISASDMHHPTQVPSGWTLANVPSPISKESIISAFRQHTFNSTIAYWPEGPARRVYPQQNPQWDKWAPITGFDFSYLYSERNGMYSFVNGFCHERNFQINWRRGIFLVLQGTTAWLLYELLRGLYI</sequence>
<dbReference type="NCBIfam" id="NF038032">
    <property type="entry name" value="CehA_McbA_metalo"/>
    <property type="match status" value="1"/>
</dbReference>
<protein>
    <recommendedName>
        <fullName evidence="1">Polymerase/histidinol phosphatase N-terminal domain-containing protein</fullName>
    </recommendedName>
</protein>